<accession>A0A6A6Z996</accession>
<evidence type="ECO:0000256" key="1">
    <source>
        <dbReference type="SAM" id="MobiDB-lite"/>
    </source>
</evidence>
<feature type="region of interest" description="Disordered" evidence="1">
    <location>
        <begin position="321"/>
        <end position="350"/>
    </location>
</feature>
<evidence type="ECO:0000313" key="2">
    <source>
        <dbReference type="EMBL" id="KAF2817702.1"/>
    </source>
</evidence>
<evidence type="ECO:0008006" key="5">
    <source>
        <dbReference type="Google" id="ProtNLM"/>
    </source>
</evidence>
<sequence>MWKDICRIRDQQVSLAQGMPLIPYKRWIYQLWDSVVSRYSIGQLSFEEDKLAVLAGIATYVEELLQDEYLVGMWRNDLARQMCWSVSTPDLCTRRLAYIAPTWSWLTLNDSRISMPDPESAVFFVDILDAQVISQPNDRETSSKARVVAGFLDVACFLVPGVLRFKNVTWGPGYKITVKGGPDLNFLHAEVDLDIHRHQTRDVWLMPALGGDNVTGLILERRNEDQGAFRRLGRFCLFISDISEETTAFIRFWQIALDSIPGETGTIATESQELWKSQEPLREILAPCCKTTGTYKNGDDVTEPDDGVWFLNLSHVVQEVSPDVPSEMEEDEETSEDKQSGKSDKDNNYCSKWYKKYDGVSRLKIRII</sequence>
<dbReference type="PANTHER" id="PTHR33112">
    <property type="entry name" value="DOMAIN PROTEIN, PUTATIVE-RELATED"/>
    <property type="match status" value="1"/>
</dbReference>
<evidence type="ECO:0000313" key="3">
    <source>
        <dbReference type="Proteomes" id="UP000504636"/>
    </source>
</evidence>
<proteinExistence type="predicted"/>
<gene>
    <name evidence="2 4" type="ORF">BDZ99DRAFT_22972</name>
</gene>
<feature type="compositionally biased region" description="Basic and acidic residues" evidence="1">
    <location>
        <begin position="336"/>
        <end position="347"/>
    </location>
</feature>
<feature type="compositionally biased region" description="Acidic residues" evidence="1">
    <location>
        <begin position="326"/>
        <end position="335"/>
    </location>
</feature>
<dbReference type="Proteomes" id="UP000504636">
    <property type="component" value="Unplaced"/>
</dbReference>
<reference evidence="2 4" key="1">
    <citation type="journal article" date="2020" name="Stud. Mycol.">
        <title>101 Dothideomycetes genomes: a test case for predicting lifestyles and emergence of pathogens.</title>
        <authorList>
            <person name="Haridas S."/>
            <person name="Albert R."/>
            <person name="Binder M."/>
            <person name="Bloem J."/>
            <person name="Labutti K."/>
            <person name="Salamov A."/>
            <person name="Andreopoulos B."/>
            <person name="Baker S."/>
            <person name="Barry K."/>
            <person name="Bills G."/>
            <person name="Bluhm B."/>
            <person name="Cannon C."/>
            <person name="Castanera R."/>
            <person name="Culley D."/>
            <person name="Daum C."/>
            <person name="Ezra D."/>
            <person name="Gonzalez J."/>
            <person name="Henrissat B."/>
            <person name="Kuo A."/>
            <person name="Liang C."/>
            <person name="Lipzen A."/>
            <person name="Lutzoni F."/>
            <person name="Magnuson J."/>
            <person name="Mondo S."/>
            <person name="Nolan M."/>
            <person name="Ohm R."/>
            <person name="Pangilinan J."/>
            <person name="Park H.-J."/>
            <person name="Ramirez L."/>
            <person name="Alfaro M."/>
            <person name="Sun H."/>
            <person name="Tritt A."/>
            <person name="Yoshinaga Y."/>
            <person name="Zwiers L.-H."/>
            <person name="Turgeon B."/>
            <person name="Goodwin S."/>
            <person name="Spatafora J."/>
            <person name="Crous P."/>
            <person name="Grigoriev I."/>
        </authorList>
    </citation>
    <scope>NUCLEOTIDE SEQUENCE</scope>
    <source>
        <strain evidence="2 4">CBS 304.34</strain>
    </source>
</reference>
<dbReference type="RefSeq" id="XP_033584666.1">
    <property type="nucleotide sequence ID" value="XM_033713496.1"/>
</dbReference>
<dbReference type="GeneID" id="54454389"/>
<organism evidence="2">
    <name type="scientific">Mytilinidion resinicola</name>
    <dbReference type="NCBI Taxonomy" id="574789"/>
    <lineage>
        <taxon>Eukaryota</taxon>
        <taxon>Fungi</taxon>
        <taxon>Dikarya</taxon>
        <taxon>Ascomycota</taxon>
        <taxon>Pezizomycotina</taxon>
        <taxon>Dothideomycetes</taxon>
        <taxon>Pleosporomycetidae</taxon>
        <taxon>Mytilinidiales</taxon>
        <taxon>Mytilinidiaceae</taxon>
        <taxon>Mytilinidion</taxon>
    </lineage>
</organism>
<dbReference type="AlphaFoldDB" id="A0A6A6Z996"/>
<dbReference type="OrthoDB" id="3486565at2759"/>
<evidence type="ECO:0000313" key="4">
    <source>
        <dbReference type="RefSeq" id="XP_033584666.1"/>
    </source>
</evidence>
<keyword evidence="3" id="KW-1185">Reference proteome</keyword>
<reference evidence="4" key="2">
    <citation type="submission" date="2020-04" db="EMBL/GenBank/DDBJ databases">
        <authorList>
            <consortium name="NCBI Genome Project"/>
        </authorList>
    </citation>
    <scope>NUCLEOTIDE SEQUENCE</scope>
    <source>
        <strain evidence="4">CBS 304.34</strain>
    </source>
</reference>
<protein>
    <recommendedName>
        <fullName evidence="5">Heterokaryon incompatibility protein</fullName>
    </recommendedName>
</protein>
<dbReference type="PANTHER" id="PTHR33112:SF10">
    <property type="entry name" value="TOL"/>
    <property type="match status" value="1"/>
</dbReference>
<reference evidence="4" key="3">
    <citation type="submission" date="2025-04" db="UniProtKB">
        <authorList>
            <consortium name="RefSeq"/>
        </authorList>
    </citation>
    <scope>IDENTIFICATION</scope>
    <source>
        <strain evidence="4">CBS 304.34</strain>
    </source>
</reference>
<name>A0A6A6Z996_9PEZI</name>
<dbReference type="EMBL" id="MU003692">
    <property type="protein sequence ID" value="KAF2817702.1"/>
    <property type="molecule type" value="Genomic_DNA"/>
</dbReference>